<evidence type="ECO:0000259" key="4">
    <source>
        <dbReference type="PROSITE" id="PS50043"/>
    </source>
</evidence>
<feature type="compositionally biased region" description="Pro residues" evidence="3">
    <location>
        <begin position="1029"/>
        <end position="1047"/>
    </location>
</feature>
<dbReference type="InterPro" id="IPR036388">
    <property type="entry name" value="WH-like_DNA-bd_sf"/>
</dbReference>
<dbReference type="SUPFAM" id="SSF52540">
    <property type="entry name" value="P-loop containing nucleoside triphosphate hydrolases"/>
    <property type="match status" value="1"/>
</dbReference>
<comment type="caution">
    <text evidence="5">The sequence shown here is derived from an EMBL/GenBank/DDBJ whole genome shotgun (WGS) entry which is preliminary data.</text>
</comment>
<dbReference type="Gene3D" id="1.10.10.10">
    <property type="entry name" value="Winged helix-like DNA-binding domain superfamily/Winged helix DNA-binding domain"/>
    <property type="match status" value="1"/>
</dbReference>
<sequence length="1156" mass="120554">MHELRSRPALRTVPVRYNVKQGTPGRGDVVEMVGGAAEHAQRAPFVGRAAELGRLEALLGNMGANGASGASGASGEAGVAGAPGAPPAVPPTLSPIALPTVIDVVGDPGIGKTRLLAEFGALARARGMTVLRGRASERVRDCPLRPFSDAFTELDPRARSAFPSLAGLPAAVRGGGSPDADGDLFALCRDTADALGGLGGRGLVVVLDDLHWADEATVELLDHLVRHPVRAPFLLAVARRERQSSSALSAVLLRGHDSGAVLRTALGPLGRRELSTLAESAEVAEATHVGSSAEGLLGGPSRERATEMYVASEGNPQYFLALLRKDHAAPLLDELGSLTPLERAAVEAVAVLGPHANTDLIAAVTGADRDELITALRELLRRDLLRPDRRARCLVPRHPLLRTWVREAVDPWRRHELHRAAAAELTRTGAPLADRAHHVEESLSRWDPKAAAILTEAAEQAVATAPAVCARLLGAVLRVLPDTPEHCDTRSELMLRRATALGMTGAVKESRDLLHRLIAAHRPDPEGGDALRTSAVVQCAFMERHLGRYAAAGALLRRELDRRPGPAPAQRTGLVVEWGARALFANRYPEVRDELANALADARSRGDELGAAEVLTLAALGEAYEGETATARGHAAEAAALTDVTTDADLAGQCESLVRLAWSEVFLDDCAAALRHAERGVDIARRTGRPFALSQLLLIGAYARLTTGRVIEALELADESVVVASTLGGRELLGFSRAVRAMILMQARPAGDPGVLAAAEEAAATVGAVDGWWATVARCLLAYAALGAGDPYRVRDVLLDAGGDCNLSRVQPSMRPNFFELLVASALATGDVADAERWAARALGEADRLGLPVQRGAALRSVGLVAARRGEQAAAAGAFTEAARECARAGAVLREAQGLLLGAPFVAATGDGARAAAMSRRGRRLAEEGGARLLLDVAARAERGRPDQGRPGQERVGRRRRGEARPDGAPTGQWLASTQPGSNSVTQPGSPTVTQPGSSPGTQPGSSSAVQPCPSSLFQPGSSPAMQPGTPPVAPPGTPTAPPPTPVVAPALHLPASFPPFPPAQPVPSTVPGARGDTSPPPPDPFTSLTPREREISALVAEGLTNQAVAERLCLSTRTVESHVGRIYRKTGVASRAALASLVTRCAAGPGQSSCG</sequence>
<evidence type="ECO:0000256" key="3">
    <source>
        <dbReference type="SAM" id="MobiDB-lite"/>
    </source>
</evidence>
<dbReference type="SMART" id="SM00421">
    <property type="entry name" value="HTH_LUXR"/>
    <property type="match status" value="1"/>
</dbReference>
<feature type="domain" description="HTH luxR-type" evidence="4">
    <location>
        <begin position="1082"/>
        <end position="1147"/>
    </location>
</feature>
<name>A0ABV3BLT5_9ACTN</name>
<dbReference type="PROSITE" id="PS00622">
    <property type="entry name" value="HTH_LUXR_1"/>
    <property type="match status" value="1"/>
</dbReference>
<dbReference type="PANTHER" id="PTHR16305:SF28">
    <property type="entry name" value="GUANYLATE CYCLASE DOMAIN-CONTAINING PROTEIN"/>
    <property type="match status" value="1"/>
</dbReference>
<proteinExistence type="predicted"/>
<dbReference type="PROSITE" id="PS50043">
    <property type="entry name" value="HTH_LUXR_2"/>
    <property type="match status" value="1"/>
</dbReference>
<evidence type="ECO:0000313" key="6">
    <source>
        <dbReference type="Proteomes" id="UP001551176"/>
    </source>
</evidence>
<feature type="region of interest" description="Disordered" evidence="3">
    <location>
        <begin position="937"/>
        <end position="1088"/>
    </location>
</feature>
<feature type="compositionally biased region" description="Pro residues" evidence="3">
    <location>
        <begin position="1057"/>
        <end position="1066"/>
    </location>
</feature>
<feature type="compositionally biased region" description="Basic and acidic residues" evidence="3">
    <location>
        <begin position="939"/>
        <end position="956"/>
    </location>
</feature>
<dbReference type="Gene3D" id="1.25.40.10">
    <property type="entry name" value="Tetratricopeptide repeat domain"/>
    <property type="match status" value="1"/>
</dbReference>
<dbReference type="Proteomes" id="UP001551176">
    <property type="component" value="Unassembled WGS sequence"/>
</dbReference>
<dbReference type="InterPro" id="IPR016032">
    <property type="entry name" value="Sig_transdc_resp-reg_C-effctor"/>
</dbReference>
<dbReference type="CDD" id="cd06170">
    <property type="entry name" value="LuxR_C_like"/>
    <property type="match status" value="1"/>
</dbReference>
<keyword evidence="1" id="KW-0547">Nucleotide-binding</keyword>
<accession>A0ABV3BLT5</accession>
<feature type="compositionally biased region" description="Polar residues" evidence="3">
    <location>
        <begin position="1009"/>
        <end position="1025"/>
    </location>
</feature>
<dbReference type="InterPro" id="IPR027417">
    <property type="entry name" value="P-loop_NTPase"/>
</dbReference>
<dbReference type="InterPro" id="IPR000792">
    <property type="entry name" value="Tscrpt_reg_LuxR_C"/>
</dbReference>
<keyword evidence="2" id="KW-0067">ATP-binding</keyword>
<dbReference type="PRINTS" id="PR00038">
    <property type="entry name" value="HTHLUXR"/>
</dbReference>
<evidence type="ECO:0000256" key="1">
    <source>
        <dbReference type="ARBA" id="ARBA00022741"/>
    </source>
</evidence>
<feature type="compositionally biased region" description="Low complexity" evidence="3">
    <location>
        <begin position="994"/>
        <end position="1008"/>
    </location>
</feature>
<dbReference type="EMBL" id="JBEYXV010000007">
    <property type="protein sequence ID" value="MEU6821971.1"/>
    <property type="molecule type" value="Genomic_DNA"/>
</dbReference>
<dbReference type="InterPro" id="IPR041664">
    <property type="entry name" value="AAA_16"/>
</dbReference>
<feature type="compositionally biased region" description="Polar residues" evidence="3">
    <location>
        <begin position="974"/>
        <end position="993"/>
    </location>
</feature>
<protein>
    <submittedName>
        <fullName evidence="5">AAA family ATPase</fullName>
    </submittedName>
</protein>
<organism evidence="5 6">
    <name type="scientific">Streptomyces atriruber</name>
    <dbReference type="NCBI Taxonomy" id="545121"/>
    <lineage>
        <taxon>Bacteria</taxon>
        <taxon>Bacillati</taxon>
        <taxon>Actinomycetota</taxon>
        <taxon>Actinomycetes</taxon>
        <taxon>Kitasatosporales</taxon>
        <taxon>Streptomycetaceae</taxon>
        <taxon>Streptomyces</taxon>
    </lineage>
</organism>
<keyword evidence="6" id="KW-1185">Reference proteome</keyword>
<dbReference type="Pfam" id="PF13191">
    <property type="entry name" value="AAA_16"/>
    <property type="match status" value="1"/>
</dbReference>
<gene>
    <name evidence="5" type="ORF">ABZ921_15170</name>
</gene>
<reference evidence="5 6" key="1">
    <citation type="submission" date="2024-06" db="EMBL/GenBank/DDBJ databases">
        <title>The Natural Products Discovery Center: Release of the First 8490 Sequenced Strains for Exploring Actinobacteria Biosynthetic Diversity.</title>
        <authorList>
            <person name="Kalkreuter E."/>
            <person name="Kautsar S.A."/>
            <person name="Yang D."/>
            <person name="Bader C.D."/>
            <person name="Teijaro C.N."/>
            <person name="Fluegel L."/>
            <person name="Davis C.M."/>
            <person name="Simpson J.R."/>
            <person name="Lauterbach L."/>
            <person name="Steele A.D."/>
            <person name="Gui C."/>
            <person name="Meng S."/>
            <person name="Li G."/>
            <person name="Viehrig K."/>
            <person name="Ye F."/>
            <person name="Su P."/>
            <person name="Kiefer A.F."/>
            <person name="Nichols A."/>
            <person name="Cepeda A.J."/>
            <person name="Yan W."/>
            <person name="Fan B."/>
            <person name="Jiang Y."/>
            <person name="Adhikari A."/>
            <person name="Zheng C.-J."/>
            <person name="Schuster L."/>
            <person name="Cowan T.M."/>
            <person name="Smanski M.J."/>
            <person name="Chevrette M.G."/>
            <person name="De Carvalho L.P.S."/>
            <person name="Shen B."/>
        </authorList>
    </citation>
    <scope>NUCLEOTIDE SEQUENCE [LARGE SCALE GENOMIC DNA]</scope>
    <source>
        <strain evidence="5 6">NPDC046838</strain>
    </source>
</reference>
<evidence type="ECO:0000256" key="2">
    <source>
        <dbReference type="ARBA" id="ARBA00022840"/>
    </source>
</evidence>
<evidence type="ECO:0000313" key="5">
    <source>
        <dbReference type="EMBL" id="MEU6821971.1"/>
    </source>
</evidence>
<dbReference type="Pfam" id="PF00196">
    <property type="entry name" value="GerE"/>
    <property type="match status" value="1"/>
</dbReference>
<dbReference type="SUPFAM" id="SSF46894">
    <property type="entry name" value="C-terminal effector domain of the bipartite response regulators"/>
    <property type="match status" value="1"/>
</dbReference>
<dbReference type="PANTHER" id="PTHR16305">
    <property type="entry name" value="TESTICULAR SOLUBLE ADENYLYL CYCLASE"/>
    <property type="match status" value="1"/>
</dbReference>
<dbReference type="InterPro" id="IPR011990">
    <property type="entry name" value="TPR-like_helical_dom_sf"/>
</dbReference>